<dbReference type="GO" id="GO:0006835">
    <property type="term" value="P:dicarboxylic acid transport"/>
    <property type="evidence" value="ECO:0007669"/>
    <property type="project" value="TreeGrafter"/>
</dbReference>
<evidence type="ECO:0000256" key="6">
    <source>
        <dbReference type="ARBA" id="ARBA00023136"/>
    </source>
</evidence>
<dbReference type="PANTHER" id="PTHR42865:SF7">
    <property type="entry name" value="PROTON_GLUTAMATE-ASPARTATE SYMPORTER"/>
    <property type="match status" value="1"/>
</dbReference>
<dbReference type="EMBL" id="FOVF01000031">
    <property type="protein sequence ID" value="SFN56204.1"/>
    <property type="molecule type" value="Genomic_DNA"/>
</dbReference>
<feature type="transmembrane region" description="Helical" evidence="7">
    <location>
        <begin position="167"/>
        <end position="188"/>
    </location>
</feature>
<feature type="transmembrane region" description="Helical" evidence="7">
    <location>
        <begin position="89"/>
        <end position="111"/>
    </location>
</feature>
<dbReference type="Gene3D" id="1.10.3860.10">
    <property type="entry name" value="Sodium:dicarboxylate symporter"/>
    <property type="match status" value="1"/>
</dbReference>
<gene>
    <name evidence="8" type="ORF">SAMN05216289_13114</name>
</gene>
<dbReference type="Pfam" id="PF00375">
    <property type="entry name" value="SDF"/>
    <property type="match status" value="1"/>
</dbReference>
<dbReference type="PRINTS" id="PR00173">
    <property type="entry name" value="EDTRNSPORT"/>
</dbReference>
<evidence type="ECO:0000313" key="8">
    <source>
        <dbReference type="EMBL" id="SFN56204.1"/>
    </source>
</evidence>
<dbReference type="Proteomes" id="UP000198575">
    <property type="component" value="Unassembled WGS sequence"/>
</dbReference>
<keyword evidence="6 7" id="KW-0472">Membrane</keyword>
<name>A0A1I5A162_9GAMM</name>
<dbReference type="InterPro" id="IPR001991">
    <property type="entry name" value="Na-dicarboxylate_symporter"/>
</dbReference>
<dbReference type="RefSeq" id="WP_217647900.1">
    <property type="nucleotide sequence ID" value="NZ_FOVF01000031.1"/>
</dbReference>
<organism evidence="8 9">
    <name type="scientific">Dokdonella immobilis</name>
    <dbReference type="NCBI Taxonomy" id="578942"/>
    <lineage>
        <taxon>Bacteria</taxon>
        <taxon>Pseudomonadati</taxon>
        <taxon>Pseudomonadota</taxon>
        <taxon>Gammaproteobacteria</taxon>
        <taxon>Lysobacterales</taxon>
        <taxon>Rhodanobacteraceae</taxon>
        <taxon>Dokdonella</taxon>
    </lineage>
</organism>
<evidence type="ECO:0000256" key="5">
    <source>
        <dbReference type="ARBA" id="ARBA00022989"/>
    </source>
</evidence>
<feature type="transmembrane region" description="Helical" evidence="7">
    <location>
        <begin position="350"/>
        <end position="368"/>
    </location>
</feature>
<evidence type="ECO:0000313" key="9">
    <source>
        <dbReference type="Proteomes" id="UP000198575"/>
    </source>
</evidence>
<dbReference type="STRING" id="578942.SAMN05216289_13114"/>
<reference evidence="8 9" key="1">
    <citation type="submission" date="2016-10" db="EMBL/GenBank/DDBJ databases">
        <authorList>
            <person name="de Groot N.N."/>
        </authorList>
    </citation>
    <scope>NUCLEOTIDE SEQUENCE [LARGE SCALE GENOMIC DNA]</scope>
    <source>
        <strain evidence="8 9">CGMCC 1.7659</strain>
    </source>
</reference>
<dbReference type="GO" id="GO:0005886">
    <property type="term" value="C:plasma membrane"/>
    <property type="evidence" value="ECO:0007669"/>
    <property type="project" value="UniProtKB-SubCell"/>
</dbReference>
<proteinExistence type="predicted"/>
<dbReference type="PANTHER" id="PTHR42865">
    <property type="entry name" value="PROTON/GLUTAMATE-ASPARTATE SYMPORTER"/>
    <property type="match status" value="1"/>
</dbReference>
<evidence type="ECO:0000256" key="1">
    <source>
        <dbReference type="ARBA" id="ARBA00004651"/>
    </source>
</evidence>
<dbReference type="GO" id="GO:0015293">
    <property type="term" value="F:symporter activity"/>
    <property type="evidence" value="ECO:0007669"/>
    <property type="project" value="UniProtKB-KW"/>
</dbReference>
<sequence length="431" mass="45460">MSPRPAMALHTKMLIGFVFGLVAGLIVHRFIGGETAWVQGLMTWITQPVGKVFLRLLFMLVIPLLFSALVVGVAEMGDIRSLGRVGWKTLGYTVVVSSIAVVIGITLVNLFHPGAGVDPEVARQLLSDASENAQKIAASGALQGSGIDLVLNIVPTNVIRAAADNDILAVMFFALMFGVGIVLTRSPLAVKTKEVIEGVFEISMSLIHLVIRFAPYAVACLVFNLAAVFGWDLLSKLAGYVGVALLAMAIHFFVVYSLSVRWLGGMSPVKFFRGSQEAIVMAFSTASSNATLPTALMVAEEELKLPKRISRFVLTIGATANQNGTALFEGVTVLFLAQFFNVDLSLTQQVVVMLVCILGGIGTAGVPAGSLPVIAMICGMVGVPPEGIGLILGVDRFLDMCRTTLNVTGDLAAAVVVSNGVEDIGEPKAVS</sequence>
<evidence type="ECO:0000256" key="3">
    <source>
        <dbReference type="ARBA" id="ARBA00022475"/>
    </source>
</evidence>
<keyword evidence="9" id="KW-1185">Reference proteome</keyword>
<protein>
    <submittedName>
        <fullName evidence="8">Dicarboxylate/amino acid:cation (Na+ or H+) symporter, DAACS family</fullName>
    </submittedName>
</protein>
<keyword evidence="4 7" id="KW-0812">Transmembrane</keyword>
<evidence type="ECO:0000256" key="2">
    <source>
        <dbReference type="ARBA" id="ARBA00022448"/>
    </source>
</evidence>
<accession>A0A1I5A162</accession>
<keyword evidence="2" id="KW-0813">Transport</keyword>
<dbReference type="InterPro" id="IPR036458">
    <property type="entry name" value="Na:dicarbo_symporter_sf"/>
</dbReference>
<evidence type="ECO:0000256" key="4">
    <source>
        <dbReference type="ARBA" id="ARBA00022692"/>
    </source>
</evidence>
<feature type="transmembrane region" description="Helical" evidence="7">
    <location>
        <begin position="237"/>
        <end position="263"/>
    </location>
</feature>
<dbReference type="AlphaFoldDB" id="A0A1I5A162"/>
<keyword evidence="3" id="KW-1003">Cell membrane</keyword>
<dbReference type="SUPFAM" id="SSF118215">
    <property type="entry name" value="Proton glutamate symport protein"/>
    <property type="match status" value="1"/>
</dbReference>
<feature type="transmembrane region" description="Helical" evidence="7">
    <location>
        <begin position="209"/>
        <end position="231"/>
    </location>
</feature>
<comment type="subcellular location">
    <subcellularLocation>
        <location evidence="1">Cell membrane</location>
        <topology evidence="1">Multi-pass membrane protein</topology>
    </subcellularLocation>
</comment>
<keyword evidence="5 7" id="KW-1133">Transmembrane helix</keyword>
<feature type="transmembrane region" description="Helical" evidence="7">
    <location>
        <begin position="374"/>
        <end position="394"/>
    </location>
</feature>
<feature type="transmembrane region" description="Helical" evidence="7">
    <location>
        <begin position="53"/>
        <end position="77"/>
    </location>
</feature>
<evidence type="ECO:0000256" key="7">
    <source>
        <dbReference type="SAM" id="Phobius"/>
    </source>
</evidence>